<name>X6LER0_RETFI</name>
<evidence type="ECO:0000313" key="1">
    <source>
        <dbReference type="EMBL" id="ETN99616.1"/>
    </source>
</evidence>
<feature type="non-terminal residue" evidence="1">
    <location>
        <position position="203"/>
    </location>
</feature>
<comment type="caution">
    <text evidence="1">The sequence shown here is derived from an EMBL/GenBank/DDBJ whole genome shotgun (WGS) entry which is preliminary data.</text>
</comment>
<reference evidence="1 2" key="1">
    <citation type="journal article" date="2013" name="Curr. Biol.">
        <title>The Genome of the Foraminiferan Reticulomyxa filosa.</title>
        <authorList>
            <person name="Glockner G."/>
            <person name="Hulsmann N."/>
            <person name="Schleicher M."/>
            <person name="Noegel A.A."/>
            <person name="Eichinger L."/>
            <person name="Gallinger C."/>
            <person name="Pawlowski J."/>
            <person name="Sierra R."/>
            <person name="Euteneuer U."/>
            <person name="Pillet L."/>
            <person name="Moustafa A."/>
            <person name="Platzer M."/>
            <person name="Groth M."/>
            <person name="Szafranski K."/>
            <person name="Schliwa M."/>
        </authorList>
    </citation>
    <scope>NUCLEOTIDE SEQUENCE [LARGE SCALE GENOMIC DNA]</scope>
</reference>
<organism evidence="1 2">
    <name type="scientific">Reticulomyxa filosa</name>
    <dbReference type="NCBI Taxonomy" id="46433"/>
    <lineage>
        <taxon>Eukaryota</taxon>
        <taxon>Sar</taxon>
        <taxon>Rhizaria</taxon>
        <taxon>Retaria</taxon>
        <taxon>Foraminifera</taxon>
        <taxon>Monothalamids</taxon>
        <taxon>Reticulomyxidae</taxon>
        <taxon>Reticulomyxa</taxon>
    </lineage>
</organism>
<keyword evidence="2" id="KW-1185">Reference proteome</keyword>
<evidence type="ECO:0000313" key="2">
    <source>
        <dbReference type="Proteomes" id="UP000023152"/>
    </source>
</evidence>
<accession>X6LER0</accession>
<dbReference type="AlphaFoldDB" id="X6LER0"/>
<proteinExistence type="predicted"/>
<dbReference type="EMBL" id="ASPP01043440">
    <property type="protein sequence ID" value="ETN99616.1"/>
    <property type="molecule type" value="Genomic_DNA"/>
</dbReference>
<sequence length="203" mass="23632">MSKINQRKDGDAQVERVFEELKNSLSRSLRALAKITMMKVLTLGDNEVDLENVIKLEAQLQAIKDAKNFVFEYVDNNTKVEIEKIEFETKSSIQTWMLKVVATVKAAINCYNFGEAEEKIKLIRKITRILGNRFEQIFFDDSKEEKMKEKTDKIFNSVDQLEQQLQNVLETVVKKYKNIDLKIAKFNPYVSDPPKNLYAKLDK</sequence>
<gene>
    <name evidence="1" type="ORF">RFI_37854</name>
</gene>
<dbReference type="Proteomes" id="UP000023152">
    <property type="component" value="Unassembled WGS sequence"/>
</dbReference>
<protein>
    <submittedName>
        <fullName evidence="1">Uncharacterized protein</fullName>
    </submittedName>
</protein>